<organism evidence="4 5">
    <name type="scientific">Extremus antarcticus</name>
    <dbReference type="NCBI Taxonomy" id="702011"/>
    <lineage>
        <taxon>Eukaryota</taxon>
        <taxon>Fungi</taxon>
        <taxon>Dikarya</taxon>
        <taxon>Ascomycota</taxon>
        <taxon>Pezizomycotina</taxon>
        <taxon>Dothideomycetes</taxon>
        <taxon>Dothideomycetidae</taxon>
        <taxon>Mycosphaerellales</taxon>
        <taxon>Extremaceae</taxon>
        <taxon>Extremus</taxon>
    </lineage>
</organism>
<dbReference type="SUPFAM" id="SSF51735">
    <property type="entry name" value="NAD(P)-binding Rossmann-fold domains"/>
    <property type="match status" value="1"/>
</dbReference>
<dbReference type="Proteomes" id="UP001271007">
    <property type="component" value="Unassembled WGS sequence"/>
</dbReference>
<gene>
    <name evidence="4" type="ORF">LTR09_006648</name>
</gene>
<dbReference type="Gene3D" id="3.40.50.720">
    <property type="entry name" value="NAD(P)-binding Rossmann-like Domain"/>
    <property type="match status" value="1"/>
</dbReference>
<evidence type="ECO:0000256" key="1">
    <source>
        <dbReference type="ARBA" id="ARBA00006328"/>
    </source>
</evidence>
<dbReference type="PANTHER" id="PTHR42748:SF31">
    <property type="entry name" value="NMRA-LIKE DOMAIN-CONTAINING PROTEIN-RELATED"/>
    <property type="match status" value="1"/>
</dbReference>
<keyword evidence="2" id="KW-0521">NADP</keyword>
<proteinExistence type="inferred from homology"/>
<dbReference type="InterPro" id="IPR051164">
    <property type="entry name" value="NmrA-like_oxidored"/>
</dbReference>
<dbReference type="Gene3D" id="3.90.25.10">
    <property type="entry name" value="UDP-galactose 4-epimerase, domain 1"/>
    <property type="match status" value="1"/>
</dbReference>
<protein>
    <recommendedName>
        <fullName evidence="3">NmrA-like domain-containing protein</fullName>
    </recommendedName>
</protein>
<dbReference type="GO" id="GO:0005634">
    <property type="term" value="C:nucleus"/>
    <property type="evidence" value="ECO:0007669"/>
    <property type="project" value="TreeGrafter"/>
</dbReference>
<evidence type="ECO:0000313" key="5">
    <source>
        <dbReference type="Proteomes" id="UP001271007"/>
    </source>
</evidence>
<comment type="similarity">
    <text evidence="1">Belongs to the NmrA-type oxidoreductase family.</text>
</comment>
<evidence type="ECO:0000259" key="3">
    <source>
        <dbReference type="Pfam" id="PF05368"/>
    </source>
</evidence>
<name>A0AAJ0DEF6_9PEZI</name>
<evidence type="ECO:0000256" key="2">
    <source>
        <dbReference type="ARBA" id="ARBA00022857"/>
    </source>
</evidence>
<sequence length="332" mass="37010">MSEVLVITCPSGKQCSHLIPLLYNKGTFKLRLAAHSQASATKLESKYPEAEVVVTDLVDINACQKLLHGATSVYHVGPSFHTREKEIGFNMADAAVAESHRTGSVFKHFAFSSVHSTQHRQLMQHDLKSYVEERLFLSPLNWTIIKPTNFMDAYPVAMLAQQEKPTIERVWTAEIPNSMVALRDLAEAAAKVLNEREKHYLAEYSLCSTMPLSHAYVAKAIGKRIGKEVEYSSPSFEVGVQKVLMYVFGMKEAASLDSVYAGKGGVGHGGHVLANDGDLRPDLVRDMTERFVSFYNQRGLLGSPNVLRWLLEREPTSLEEWIEIQMKDAGLA</sequence>
<dbReference type="Pfam" id="PF05368">
    <property type="entry name" value="NmrA"/>
    <property type="match status" value="1"/>
</dbReference>
<feature type="domain" description="NmrA-like" evidence="3">
    <location>
        <begin position="3"/>
        <end position="258"/>
    </location>
</feature>
<comment type="caution">
    <text evidence="4">The sequence shown here is derived from an EMBL/GenBank/DDBJ whole genome shotgun (WGS) entry which is preliminary data.</text>
</comment>
<evidence type="ECO:0000313" key="4">
    <source>
        <dbReference type="EMBL" id="KAK3052438.1"/>
    </source>
</evidence>
<keyword evidence="5" id="KW-1185">Reference proteome</keyword>
<dbReference type="EMBL" id="JAWDJX010000021">
    <property type="protein sequence ID" value="KAK3052438.1"/>
    <property type="molecule type" value="Genomic_DNA"/>
</dbReference>
<accession>A0AAJ0DEF6</accession>
<dbReference type="InterPro" id="IPR008030">
    <property type="entry name" value="NmrA-like"/>
</dbReference>
<reference evidence="4" key="1">
    <citation type="submission" date="2023-04" db="EMBL/GenBank/DDBJ databases">
        <title>Black Yeasts Isolated from many extreme environments.</title>
        <authorList>
            <person name="Coleine C."/>
            <person name="Stajich J.E."/>
            <person name="Selbmann L."/>
        </authorList>
    </citation>
    <scope>NUCLEOTIDE SEQUENCE</scope>
    <source>
        <strain evidence="4">CCFEE 5312</strain>
    </source>
</reference>
<dbReference type="PANTHER" id="PTHR42748">
    <property type="entry name" value="NITROGEN METABOLITE REPRESSION PROTEIN NMRA FAMILY MEMBER"/>
    <property type="match status" value="1"/>
</dbReference>
<dbReference type="InterPro" id="IPR036291">
    <property type="entry name" value="NAD(P)-bd_dom_sf"/>
</dbReference>
<dbReference type="AlphaFoldDB" id="A0AAJ0DEF6"/>